<evidence type="ECO:0008006" key="3">
    <source>
        <dbReference type="Google" id="ProtNLM"/>
    </source>
</evidence>
<sequence>MTELTIDCGDILLREYRMEDVDAICALTQQPAILEFLPDWNASKEQRAYIPELKPPYADNATLTSTRSWASKLMIRQRITTTRIYWRETTWKHTA</sequence>
<organism evidence="1 2">
    <name type="scientific">Paenibacillus alvei</name>
    <name type="common">Bacillus alvei</name>
    <dbReference type="NCBI Taxonomy" id="44250"/>
    <lineage>
        <taxon>Bacteria</taxon>
        <taxon>Bacillati</taxon>
        <taxon>Bacillota</taxon>
        <taxon>Bacilli</taxon>
        <taxon>Bacillales</taxon>
        <taxon>Paenibacillaceae</taxon>
        <taxon>Paenibacillus</taxon>
    </lineage>
</organism>
<dbReference type="GeneID" id="94491191"/>
<evidence type="ECO:0000313" key="1">
    <source>
        <dbReference type="EMBL" id="MCY9760175.1"/>
    </source>
</evidence>
<reference evidence="1 2" key="1">
    <citation type="submission" date="2022-05" db="EMBL/GenBank/DDBJ databases">
        <title>Genome Sequencing of Bee-Associated Microbes.</title>
        <authorList>
            <person name="Dunlap C."/>
        </authorList>
    </citation>
    <scope>NUCLEOTIDE SEQUENCE [LARGE SCALE GENOMIC DNA]</scope>
    <source>
        <strain evidence="1 2">NRRL B-04010</strain>
    </source>
</reference>
<protein>
    <recommendedName>
        <fullName evidence="3">N-acetyltransferase domain-containing protein</fullName>
    </recommendedName>
</protein>
<dbReference type="EMBL" id="JAMDNP010000010">
    <property type="protein sequence ID" value="MCY9760175.1"/>
    <property type="molecule type" value="Genomic_DNA"/>
</dbReference>
<dbReference type="Gene3D" id="3.40.630.30">
    <property type="match status" value="1"/>
</dbReference>
<proteinExistence type="predicted"/>
<dbReference type="Proteomes" id="UP001527181">
    <property type="component" value="Unassembled WGS sequence"/>
</dbReference>
<evidence type="ECO:0000313" key="2">
    <source>
        <dbReference type="Proteomes" id="UP001527181"/>
    </source>
</evidence>
<accession>A0ABT4GU05</accession>
<dbReference type="RefSeq" id="WP_005549781.1">
    <property type="nucleotide sequence ID" value="NZ_JAMDLX010000087.1"/>
</dbReference>
<name>A0ABT4GU05_PAEAL</name>
<gene>
    <name evidence="1" type="ORF">M5X12_06240</name>
</gene>
<keyword evidence="2" id="KW-1185">Reference proteome</keyword>
<comment type="caution">
    <text evidence="1">The sequence shown here is derived from an EMBL/GenBank/DDBJ whole genome shotgun (WGS) entry which is preliminary data.</text>
</comment>